<evidence type="ECO:0000313" key="3">
    <source>
        <dbReference type="Proteomes" id="UP000183868"/>
    </source>
</evidence>
<keyword evidence="1" id="KW-0472">Membrane</keyword>
<dbReference type="EMBL" id="CP018099">
    <property type="protein sequence ID" value="APF20445.1"/>
    <property type="molecule type" value="Genomic_DNA"/>
</dbReference>
<keyword evidence="1" id="KW-1133">Transmembrane helix</keyword>
<keyword evidence="1" id="KW-0812">Transmembrane</keyword>
<evidence type="ECO:0000313" key="2">
    <source>
        <dbReference type="EMBL" id="APF20445.1"/>
    </source>
</evidence>
<evidence type="ECO:0000256" key="1">
    <source>
        <dbReference type="SAM" id="Phobius"/>
    </source>
</evidence>
<organism evidence="2 3">
    <name type="scientific">Caldithrix abyssi DSM 13497</name>
    <dbReference type="NCBI Taxonomy" id="880073"/>
    <lineage>
        <taxon>Bacteria</taxon>
        <taxon>Pseudomonadati</taxon>
        <taxon>Calditrichota</taxon>
        <taxon>Calditrichia</taxon>
        <taxon>Calditrichales</taxon>
        <taxon>Calditrichaceae</taxon>
        <taxon>Caldithrix</taxon>
    </lineage>
</organism>
<dbReference type="AlphaFoldDB" id="A0A1J1CCK2"/>
<dbReference type="Proteomes" id="UP000183868">
    <property type="component" value="Chromosome"/>
</dbReference>
<accession>A0A1J1CCK2</accession>
<proteinExistence type="predicted"/>
<sequence>MEMSLSMFMLKEKIKLQKFGLILCEFAIILVLTDQSFIRY</sequence>
<name>A0A1J1CCK2_CALAY</name>
<gene>
    <name evidence="2" type="ORF">Cabys_3699</name>
</gene>
<feature type="transmembrane region" description="Helical" evidence="1">
    <location>
        <begin position="20"/>
        <end position="38"/>
    </location>
</feature>
<dbReference type="KEGG" id="caby:Cabys_3699"/>
<protein>
    <submittedName>
        <fullName evidence="2">Uncharacterized protein</fullName>
    </submittedName>
</protein>
<reference evidence="2 3" key="1">
    <citation type="submission" date="2016-11" db="EMBL/GenBank/DDBJ databases">
        <title>Genomic analysis of Caldithrix abyssi and proposal of a novel bacterial phylum Caldithrichaeota.</title>
        <authorList>
            <person name="Kublanov I."/>
            <person name="Sigalova O."/>
            <person name="Gavrilov S."/>
            <person name="Lebedinsky A."/>
            <person name="Ivanova N."/>
            <person name="Daum C."/>
            <person name="Reddy T."/>
            <person name="Klenk H.P."/>
            <person name="Goker M."/>
            <person name="Reva O."/>
            <person name="Miroshnichenko M."/>
            <person name="Kyprides N."/>
            <person name="Woyke T."/>
            <person name="Gelfand M."/>
        </authorList>
    </citation>
    <scope>NUCLEOTIDE SEQUENCE [LARGE SCALE GENOMIC DNA]</scope>
    <source>
        <strain evidence="2 3">LF13</strain>
    </source>
</reference>